<keyword evidence="3" id="KW-1185">Reference proteome</keyword>
<feature type="region of interest" description="Disordered" evidence="1">
    <location>
        <begin position="95"/>
        <end position="115"/>
    </location>
</feature>
<dbReference type="RefSeq" id="WP_093554320.1">
    <property type="nucleotide sequence ID" value="NZ_FPBO01000003.1"/>
</dbReference>
<evidence type="ECO:0000313" key="2">
    <source>
        <dbReference type="EMBL" id="SFU47720.1"/>
    </source>
</evidence>
<proteinExistence type="predicted"/>
<dbReference type="EMBL" id="FPBO01000003">
    <property type="protein sequence ID" value="SFU47720.1"/>
    <property type="molecule type" value="Genomic_DNA"/>
</dbReference>
<feature type="compositionally biased region" description="Gly residues" evidence="1">
    <location>
        <begin position="104"/>
        <end position="115"/>
    </location>
</feature>
<name>A0A1I7GGW8_9BURK</name>
<sequence>MSITREDLEALMQEVEQEDPIDFADLPFDEQDLRALVATHLCEMADAMESFSEEDRRLTLLAVAAKLVLENMVLHIQLLRRHGLPMSDTANALLSRLRKRGEGGEGAGGAGDGGG</sequence>
<organism evidence="2 3">
    <name type="scientific">Pseudoduganella namucuonensis</name>
    <dbReference type="NCBI Taxonomy" id="1035707"/>
    <lineage>
        <taxon>Bacteria</taxon>
        <taxon>Pseudomonadati</taxon>
        <taxon>Pseudomonadota</taxon>
        <taxon>Betaproteobacteria</taxon>
        <taxon>Burkholderiales</taxon>
        <taxon>Oxalobacteraceae</taxon>
        <taxon>Telluria group</taxon>
        <taxon>Pseudoduganella</taxon>
    </lineage>
</organism>
<dbReference type="STRING" id="1035707.SAMN05216552_1003314"/>
<dbReference type="AlphaFoldDB" id="A0A1I7GGW8"/>
<evidence type="ECO:0000256" key="1">
    <source>
        <dbReference type="SAM" id="MobiDB-lite"/>
    </source>
</evidence>
<reference evidence="3" key="1">
    <citation type="submission" date="2016-10" db="EMBL/GenBank/DDBJ databases">
        <authorList>
            <person name="Varghese N."/>
            <person name="Submissions S."/>
        </authorList>
    </citation>
    <scope>NUCLEOTIDE SEQUENCE [LARGE SCALE GENOMIC DNA]</scope>
    <source>
        <strain evidence="3">CGMCC 1.11014</strain>
    </source>
</reference>
<evidence type="ECO:0000313" key="3">
    <source>
        <dbReference type="Proteomes" id="UP000199391"/>
    </source>
</evidence>
<accession>A0A1I7GGW8</accession>
<gene>
    <name evidence="2" type="ORF">SAMN05216552_1003314</name>
</gene>
<dbReference type="OrthoDB" id="8565165at2"/>
<dbReference type="Proteomes" id="UP000199391">
    <property type="component" value="Unassembled WGS sequence"/>
</dbReference>
<protein>
    <submittedName>
        <fullName evidence="2">Uncharacterized protein</fullName>
    </submittedName>
</protein>